<sequence>MGSLPHPRIVEDCQGILQLYSDGSISRSNINLHSFFNNNNPPNPNEDVAASSVLFKDCLFHKPHHLRLRLYKPINPPSSLPVLLFLHGGGFCVGSCTWPNFHNCCLRLSAALGAVVVSPDYRLAPEHRLPAAIDDALAALEWVRAQATSENPEPWLGGGAVDFGRVFVVGDSSGGNIAHHLAVRFGSGFGDLEPVRVRGFVLMAPFFGGCARTKSEAEGPPEPLLNLDILDRFWRLSIPVGETADHPFANPFGPHSPNLEPVMLDPILAIVGGSEVLKDRVEDYARRLKEMGKKIEYVEFEGQHHGFFINKPYSDAANRVLQLLKNFVDMNSN</sequence>
<organism evidence="1 2">
    <name type="scientific">Rhododendron molle</name>
    <name type="common">Chinese azalea</name>
    <name type="synonym">Azalea mollis</name>
    <dbReference type="NCBI Taxonomy" id="49168"/>
    <lineage>
        <taxon>Eukaryota</taxon>
        <taxon>Viridiplantae</taxon>
        <taxon>Streptophyta</taxon>
        <taxon>Embryophyta</taxon>
        <taxon>Tracheophyta</taxon>
        <taxon>Spermatophyta</taxon>
        <taxon>Magnoliopsida</taxon>
        <taxon>eudicotyledons</taxon>
        <taxon>Gunneridae</taxon>
        <taxon>Pentapetalae</taxon>
        <taxon>asterids</taxon>
        <taxon>Ericales</taxon>
        <taxon>Ericaceae</taxon>
        <taxon>Ericoideae</taxon>
        <taxon>Rhodoreae</taxon>
        <taxon>Rhododendron</taxon>
    </lineage>
</organism>
<evidence type="ECO:0000313" key="1">
    <source>
        <dbReference type="EMBL" id="KAI8562804.1"/>
    </source>
</evidence>
<comment type="caution">
    <text evidence="1">The sequence shown here is derived from an EMBL/GenBank/DDBJ whole genome shotgun (WGS) entry which is preliminary data.</text>
</comment>
<accession>A0ACC0PCD8</accession>
<keyword evidence="2" id="KW-1185">Reference proteome</keyword>
<name>A0ACC0PCD8_RHOML</name>
<dbReference type="EMBL" id="CM046390">
    <property type="protein sequence ID" value="KAI8562804.1"/>
    <property type="molecule type" value="Genomic_DNA"/>
</dbReference>
<protein>
    <submittedName>
        <fullName evidence="1">Uncharacterized protein</fullName>
    </submittedName>
</protein>
<dbReference type="Proteomes" id="UP001062846">
    <property type="component" value="Chromosome 3"/>
</dbReference>
<gene>
    <name evidence="1" type="ORF">RHMOL_Rhmol03G0063900</name>
</gene>
<reference evidence="1" key="1">
    <citation type="submission" date="2022-02" db="EMBL/GenBank/DDBJ databases">
        <title>Plant Genome Project.</title>
        <authorList>
            <person name="Zhang R.-G."/>
        </authorList>
    </citation>
    <scope>NUCLEOTIDE SEQUENCE</scope>
    <source>
        <strain evidence="1">AT1</strain>
    </source>
</reference>
<evidence type="ECO:0000313" key="2">
    <source>
        <dbReference type="Proteomes" id="UP001062846"/>
    </source>
</evidence>
<proteinExistence type="predicted"/>